<evidence type="ECO:0000313" key="9">
    <source>
        <dbReference type="Proteomes" id="UP000190080"/>
    </source>
</evidence>
<feature type="active site" description="Proton donor" evidence="5">
    <location>
        <position position="197"/>
    </location>
</feature>
<protein>
    <submittedName>
        <fullName evidence="8">Extracellular exo-alpha-(1-&gt;5)-L-arabinofuranosidase</fullName>
        <ecNumber evidence="8">3.2.1.55</ecNumber>
    </submittedName>
</protein>
<dbReference type="PANTHER" id="PTHR43817:SF1">
    <property type="entry name" value="HYDROLASE, FAMILY 43, PUTATIVE (AFU_ORTHOLOGUE AFUA_3G01660)-RELATED"/>
    <property type="match status" value="1"/>
</dbReference>
<dbReference type="AlphaFoldDB" id="A0A1V4ITT0"/>
<dbReference type="Gene3D" id="2.115.10.20">
    <property type="entry name" value="Glycosyl hydrolase domain, family 43"/>
    <property type="match status" value="1"/>
</dbReference>
<comment type="caution">
    <text evidence="8">The sequence shown here is derived from an EMBL/GenBank/DDBJ whole genome shotgun (WGS) entry which is preliminary data.</text>
</comment>
<evidence type="ECO:0000256" key="7">
    <source>
        <dbReference type="RuleBase" id="RU361187"/>
    </source>
</evidence>
<name>A0A1V4ITT0_9CLOT</name>
<dbReference type="EC" id="3.2.1.55" evidence="8"/>
<dbReference type="InterPro" id="IPR006710">
    <property type="entry name" value="Glyco_hydro_43"/>
</dbReference>
<evidence type="ECO:0000256" key="3">
    <source>
        <dbReference type="ARBA" id="ARBA00022801"/>
    </source>
</evidence>
<evidence type="ECO:0000256" key="4">
    <source>
        <dbReference type="ARBA" id="ARBA00023295"/>
    </source>
</evidence>
<keyword evidence="2" id="KW-0732">Signal</keyword>
<dbReference type="SUPFAM" id="SSF75005">
    <property type="entry name" value="Arabinanase/levansucrase/invertase"/>
    <property type="match status" value="1"/>
</dbReference>
<dbReference type="InterPro" id="IPR016828">
    <property type="entry name" value="Alpha-L-arabinofuranosidase"/>
</dbReference>
<dbReference type="STRING" id="1450648.CLORY_12350"/>
<dbReference type="Proteomes" id="UP000190080">
    <property type="component" value="Unassembled WGS sequence"/>
</dbReference>
<dbReference type="PANTHER" id="PTHR43817">
    <property type="entry name" value="GLYCOSYL HYDROLASE"/>
    <property type="match status" value="1"/>
</dbReference>
<dbReference type="EMBL" id="MZGV01000009">
    <property type="protein sequence ID" value="OPJ63448.1"/>
    <property type="molecule type" value="Genomic_DNA"/>
</dbReference>
<proteinExistence type="inferred from homology"/>
<dbReference type="RefSeq" id="WP_079422648.1">
    <property type="nucleotide sequence ID" value="NZ_MZGV01000009.1"/>
</dbReference>
<dbReference type="InterPro" id="IPR023296">
    <property type="entry name" value="Glyco_hydro_beta-prop_sf"/>
</dbReference>
<keyword evidence="3 7" id="KW-0378">Hydrolase</keyword>
<dbReference type="Pfam" id="PF04616">
    <property type="entry name" value="Glyco_hydro_43"/>
    <property type="match status" value="1"/>
</dbReference>
<dbReference type="CDD" id="cd18817">
    <property type="entry name" value="GH43f_LbAraf43-like"/>
    <property type="match status" value="1"/>
</dbReference>
<dbReference type="OrthoDB" id="273314at2"/>
<accession>A0A1V4ITT0</accession>
<evidence type="ECO:0000256" key="5">
    <source>
        <dbReference type="PIRSR" id="PIRSR606710-1"/>
    </source>
</evidence>
<dbReference type="GO" id="GO:0005975">
    <property type="term" value="P:carbohydrate metabolic process"/>
    <property type="evidence" value="ECO:0007669"/>
    <property type="project" value="InterPro"/>
</dbReference>
<keyword evidence="9" id="KW-1185">Reference proteome</keyword>
<dbReference type="PIRSF" id="PIRSF025414">
    <property type="entry name" value="Alpha-L-arabinofuranosidase"/>
    <property type="match status" value="1"/>
</dbReference>
<dbReference type="GO" id="GO:0046556">
    <property type="term" value="F:alpha-L-arabinofuranosidase activity"/>
    <property type="evidence" value="ECO:0007669"/>
    <property type="project" value="UniProtKB-EC"/>
</dbReference>
<evidence type="ECO:0000256" key="1">
    <source>
        <dbReference type="ARBA" id="ARBA00009865"/>
    </source>
</evidence>
<organism evidence="8 9">
    <name type="scientific">Clostridium oryzae</name>
    <dbReference type="NCBI Taxonomy" id="1450648"/>
    <lineage>
        <taxon>Bacteria</taxon>
        <taxon>Bacillati</taxon>
        <taxon>Bacillota</taxon>
        <taxon>Clostridia</taxon>
        <taxon>Eubacteriales</taxon>
        <taxon>Clostridiaceae</taxon>
        <taxon>Clostridium</taxon>
    </lineage>
</organism>
<comment type="similarity">
    <text evidence="1 7">Belongs to the glycosyl hydrolase 43 family.</text>
</comment>
<evidence type="ECO:0000313" key="8">
    <source>
        <dbReference type="EMBL" id="OPJ63448.1"/>
    </source>
</evidence>
<reference evidence="8 9" key="1">
    <citation type="submission" date="2017-03" db="EMBL/GenBank/DDBJ databases">
        <title>Genome sequence of Clostridium oryzae DSM 28571.</title>
        <authorList>
            <person name="Poehlein A."/>
            <person name="Daniel R."/>
        </authorList>
    </citation>
    <scope>NUCLEOTIDE SEQUENCE [LARGE SCALE GENOMIC DNA]</scope>
    <source>
        <strain evidence="8 9">DSM 28571</strain>
    </source>
</reference>
<gene>
    <name evidence="8" type="ORF">CLORY_12350</name>
</gene>
<sequence>MLKREELNNPLIKQTADPFIYKHLDGFYYFTASVPEYDRIEIRRAESIKELKNVLPTVVWRKHKDGEMSNLIWAPELHFIDGKWYVYFAAADTPEIIDGLFCHRIFVLENASPNPLEGTWVEKGQLKTNWESFSLDATTFEHNGVRYLVWPQKDPNIYGNSNLYIARLSNPWTIEGTQVMISKPEFNWETIGFRVNEGPAVLKKNGKIFISYSASATDYNYCMGLLTADDTSDLLNPLSWSKSSKPIFSTNYEDGIYGPGHNSFTVSEDNKDDILVYHARDYKEIEGNPLYDHNRHTRIQKIEWNSDGTPDFRKPEISIDYGNR</sequence>
<feature type="site" description="Important for catalytic activity, responsible for pKa modulation of the active site Glu and correct orientation of both the proton donor and substrate" evidence="6">
    <location>
        <position position="136"/>
    </location>
</feature>
<evidence type="ECO:0000256" key="6">
    <source>
        <dbReference type="PIRSR" id="PIRSR606710-2"/>
    </source>
</evidence>
<keyword evidence="4 7" id="KW-0326">Glycosidase</keyword>
<feature type="active site" description="Proton acceptor" evidence="5">
    <location>
        <position position="17"/>
    </location>
</feature>
<evidence type="ECO:0000256" key="2">
    <source>
        <dbReference type="ARBA" id="ARBA00022729"/>
    </source>
</evidence>